<evidence type="ECO:0000313" key="2">
    <source>
        <dbReference type="EMBL" id="MBE8716321.1"/>
    </source>
</evidence>
<dbReference type="GO" id="GO:0016758">
    <property type="term" value="F:hexosyltransferase activity"/>
    <property type="evidence" value="ECO:0007669"/>
    <property type="project" value="UniProtKB-ARBA"/>
</dbReference>
<evidence type="ECO:0000259" key="1">
    <source>
        <dbReference type="Pfam" id="PF06722"/>
    </source>
</evidence>
<dbReference type="SUPFAM" id="SSF53756">
    <property type="entry name" value="UDP-Glycosyltransferase/glycogen phosphorylase"/>
    <property type="match status" value="1"/>
</dbReference>
<dbReference type="EMBL" id="PRDL01000001">
    <property type="protein sequence ID" value="MBE8716321.1"/>
    <property type="molecule type" value="Genomic_DNA"/>
</dbReference>
<keyword evidence="3" id="KW-1185">Reference proteome</keyword>
<dbReference type="Proteomes" id="UP000652567">
    <property type="component" value="Unassembled WGS sequence"/>
</dbReference>
<dbReference type="Pfam" id="PF06722">
    <property type="entry name" value="EryCIII-like_C"/>
    <property type="match status" value="1"/>
</dbReference>
<evidence type="ECO:0000313" key="3">
    <source>
        <dbReference type="Proteomes" id="UP000652567"/>
    </source>
</evidence>
<dbReference type="PANTHER" id="PTHR48050:SF13">
    <property type="entry name" value="STEROL 3-BETA-GLUCOSYLTRANSFERASE UGT80A2"/>
    <property type="match status" value="1"/>
</dbReference>
<dbReference type="PANTHER" id="PTHR48050">
    <property type="entry name" value="STEROL 3-BETA-GLUCOSYLTRANSFERASE"/>
    <property type="match status" value="1"/>
</dbReference>
<accession>A0A928YSD8</accession>
<dbReference type="CDD" id="cd03784">
    <property type="entry name" value="GT1_Gtf-like"/>
    <property type="match status" value="1"/>
</dbReference>
<dbReference type="InterPro" id="IPR002213">
    <property type="entry name" value="UDP_glucos_trans"/>
</dbReference>
<dbReference type="Gene3D" id="3.40.50.2000">
    <property type="entry name" value="Glycogen Phosphorylase B"/>
    <property type="match status" value="2"/>
</dbReference>
<organism evidence="2 3">
    <name type="scientific">Cellvibrio polysaccharolyticus</name>
    <dbReference type="NCBI Taxonomy" id="2082724"/>
    <lineage>
        <taxon>Bacteria</taxon>
        <taxon>Pseudomonadati</taxon>
        <taxon>Pseudomonadota</taxon>
        <taxon>Gammaproteobacteria</taxon>
        <taxon>Cellvibrionales</taxon>
        <taxon>Cellvibrionaceae</taxon>
        <taxon>Cellvibrio</taxon>
    </lineage>
</organism>
<feature type="domain" description="Erythromycin biosynthesis protein CIII-like C-terminal" evidence="1">
    <location>
        <begin position="325"/>
        <end position="409"/>
    </location>
</feature>
<gene>
    <name evidence="2" type="ORF">C4F51_03865</name>
</gene>
<protein>
    <submittedName>
        <fullName evidence="2">Glycosyltransferase</fullName>
    </submittedName>
</protein>
<dbReference type="AlphaFoldDB" id="A0A928YSD8"/>
<name>A0A928YSD8_9GAMM</name>
<dbReference type="InterPro" id="IPR050426">
    <property type="entry name" value="Glycosyltransferase_28"/>
</dbReference>
<reference evidence="2" key="1">
    <citation type="submission" date="2018-07" db="EMBL/GenBank/DDBJ databases">
        <title>Genome assembly of strain Ka43.</title>
        <authorList>
            <person name="Kukolya J."/>
            <person name="Nagy I."/>
            <person name="Horvath B."/>
            <person name="Toth A."/>
        </authorList>
    </citation>
    <scope>NUCLEOTIDE SEQUENCE</scope>
    <source>
        <strain evidence="2">KB43</strain>
    </source>
</reference>
<sequence length="433" mass="48093">MLIFLVILSLLLLQGVSIFNMDYLFYSLGTMGDALPFIKLAASINEGGAKAAFIGNEKFDHLASSMGVKLFSVSSLAAYQNSYNNPLTWSRHHAQNHYNDFHFPAIKRTFKTIESIIRKGHKPIIIYQDALSGARMAAEEFGLKSCQVVLAPQGIGSILSPPYPMRRQVEERLWGEIFPQIRGKAKKDTFDRLVRPLINPARKELGLAQWSLSDLPDMETSPSILALFPAWLKPNPGDWPKQLVNTGFILGETQDSESNARLDEFINQYGAPLVFTFGTGIPVTNLLIDKIRNLCRIIGKPGIFVAHSKNESFFECGEFPVLILPSVPFSYLFARAALVIHHGGIGTCAQALATGIPQVISPYTFDQPDNAFLLWQLGISNAIDFLSDSVNQIASCVMEVLSSHSIKEKVKYYQNLTTDETESSVQFLLSLKE</sequence>
<proteinExistence type="predicted"/>
<dbReference type="InterPro" id="IPR010610">
    <property type="entry name" value="EryCIII-like_C"/>
</dbReference>
<comment type="caution">
    <text evidence="2">The sequence shown here is derived from an EMBL/GenBank/DDBJ whole genome shotgun (WGS) entry which is preliminary data.</text>
</comment>
<dbReference type="GO" id="GO:0008194">
    <property type="term" value="F:UDP-glycosyltransferase activity"/>
    <property type="evidence" value="ECO:0007669"/>
    <property type="project" value="InterPro"/>
</dbReference>
<dbReference type="GO" id="GO:0017000">
    <property type="term" value="P:antibiotic biosynthetic process"/>
    <property type="evidence" value="ECO:0007669"/>
    <property type="project" value="UniProtKB-ARBA"/>
</dbReference>